<dbReference type="Proteomes" id="UP001061862">
    <property type="component" value="Chromosome"/>
</dbReference>
<keyword evidence="3" id="KW-1185">Reference proteome</keyword>
<dbReference type="EMBL" id="CP104965">
    <property type="protein sequence ID" value="UXN69330.1"/>
    <property type="molecule type" value="Genomic_DNA"/>
</dbReference>
<evidence type="ECO:0000313" key="3">
    <source>
        <dbReference type="Proteomes" id="UP001061862"/>
    </source>
</evidence>
<name>A0ABY6CAR3_9HYPH</name>
<dbReference type="Pfam" id="PF00903">
    <property type="entry name" value="Glyoxalase"/>
    <property type="match status" value="1"/>
</dbReference>
<proteinExistence type="predicted"/>
<dbReference type="InterPro" id="IPR037523">
    <property type="entry name" value="VOC_core"/>
</dbReference>
<accession>A0ABY6CAR3</accession>
<evidence type="ECO:0000259" key="1">
    <source>
        <dbReference type="PROSITE" id="PS51819"/>
    </source>
</evidence>
<dbReference type="RefSeq" id="WP_262167730.1">
    <property type="nucleotide sequence ID" value="NZ_CP104965.1"/>
</dbReference>
<organism evidence="2 3">
    <name type="scientific">Devosia neptuniae</name>
    <dbReference type="NCBI Taxonomy" id="191302"/>
    <lineage>
        <taxon>Bacteria</taxon>
        <taxon>Pseudomonadati</taxon>
        <taxon>Pseudomonadota</taxon>
        <taxon>Alphaproteobacteria</taxon>
        <taxon>Hyphomicrobiales</taxon>
        <taxon>Devosiaceae</taxon>
        <taxon>Devosia</taxon>
    </lineage>
</organism>
<dbReference type="InterPro" id="IPR004360">
    <property type="entry name" value="Glyas_Fos-R_dOase_dom"/>
</dbReference>
<reference evidence="2 3" key="1">
    <citation type="submission" date="2022-09" db="EMBL/GenBank/DDBJ databases">
        <title>Interaction between co-microsymbionts with complementary sets of symbiotic genes in legume-rhizobium systems.</title>
        <authorList>
            <person name="Safronova V."/>
            <person name="Sazanova A."/>
            <person name="Afonin A."/>
            <person name="Chirak E."/>
        </authorList>
    </citation>
    <scope>NUCLEOTIDE SEQUENCE [LARGE SCALE GENOMIC DNA]</scope>
    <source>
        <strain evidence="2 3">A18/4-1</strain>
    </source>
</reference>
<dbReference type="PROSITE" id="PS51819">
    <property type="entry name" value="VOC"/>
    <property type="match status" value="1"/>
</dbReference>
<protein>
    <submittedName>
        <fullName evidence="2">VOC family protein</fullName>
    </submittedName>
</protein>
<dbReference type="Gene3D" id="3.10.180.10">
    <property type="entry name" value="2,3-Dihydroxybiphenyl 1,2-Dioxygenase, domain 1"/>
    <property type="match status" value="1"/>
</dbReference>
<gene>
    <name evidence="2" type="ORF">N8A98_19190</name>
</gene>
<dbReference type="SUPFAM" id="SSF54593">
    <property type="entry name" value="Glyoxalase/Bleomycin resistance protein/Dihydroxybiphenyl dioxygenase"/>
    <property type="match status" value="1"/>
</dbReference>
<evidence type="ECO:0000313" key="2">
    <source>
        <dbReference type="EMBL" id="UXN69330.1"/>
    </source>
</evidence>
<sequence length="121" mass="13768">MFERLDCVCLHTDDIEASLTFLGDMGMTEAWRLDRLLDDGRPWTLVGLDFPDKTSSQLVLSTHPDRRMIEVEIRVADVRRAYEQLRQSPGVRWLAEPFPIEQGHVAVMQAPDGNAFVLIGD</sequence>
<feature type="domain" description="VOC" evidence="1">
    <location>
        <begin position="4"/>
        <end position="121"/>
    </location>
</feature>
<dbReference type="InterPro" id="IPR029068">
    <property type="entry name" value="Glyas_Bleomycin-R_OHBP_Dase"/>
</dbReference>